<dbReference type="AlphaFoldDB" id="A1WPY6"/>
<accession>A1WPY6</accession>
<dbReference type="PANTHER" id="PTHR42928">
    <property type="entry name" value="TRICARBOXYLATE-BINDING PROTEIN"/>
    <property type="match status" value="1"/>
</dbReference>
<dbReference type="KEGG" id="vei:Veis_3986"/>
<proteinExistence type="inferred from homology"/>
<evidence type="ECO:0000313" key="3">
    <source>
        <dbReference type="Proteomes" id="UP000000374"/>
    </source>
</evidence>
<dbReference type="InterPro" id="IPR005064">
    <property type="entry name" value="BUG"/>
</dbReference>
<evidence type="ECO:0000256" key="1">
    <source>
        <dbReference type="ARBA" id="ARBA00006987"/>
    </source>
</evidence>
<organism evidence="2 3">
    <name type="scientific">Verminephrobacter eiseniae (strain EF01-2)</name>
    <dbReference type="NCBI Taxonomy" id="391735"/>
    <lineage>
        <taxon>Bacteria</taxon>
        <taxon>Pseudomonadati</taxon>
        <taxon>Pseudomonadota</taxon>
        <taxon>Betaproteobacteria</taxon>
        <taxon>Burkholderiales</taxon>
        <taxon>Comamonadaceae</taxon>
        <taxon>Verminephrobacter</taxon>
    </lineage>
</organism>
<evidence type="ECO:0000313" key="2">
    <source>
        <dbReference type="EMBL" id="ABM59693.1"/>
    </source>
</evidence>
<protein>
    <submittedName>
        <fullName evidence="2">Uncharacterized protein UPF0065</fullName>
    </submittedName>
</protein>
<dbReference type="STRING" id="391735.Veis_3986"/>
<reference evidence="3" key="1">
    <citation type="submission" date="2006-12" db="EMBL/GenBank/DDBJ databases">
        <title>Complete sequence of chromosome 1 of Verminephrobacter eiseniae EF01-2.</title>
        <authorList>
            <person name="Copeland A."/>
            <person name="Lucas S."/>
            <person name="Lapidus A."/>
            <person name="Barry K."/>
            <person name="Detter J.C."/>
            <person name="Glavina del Rio T."/>
            <person name="Dalin E."/>
            <person name="Tice H."/>
            <person name="Pitluck S."/>
            <person name="Chertkov O."/>
            <person name="Brettin T."/>
            <person name="Bruce D."/>
            <person name="Han C."/>
            <person name="Tapia R."/>
            <person name="Gilna P."/>
            <person name="Schmutz J."/>
            <person name="Larimer F."/>
            <person name="Land M."/>
            <person name="Hauser L."/>
            <person name="Kyrpides N."/>
            <person name="Kim E."/>
            <person name="Stahl D."/>
            <person name="Richardson P."/>
        </authorList>
    </citation>
    <scope>NUCLEOTIDE SEQUENCE [LARGE SCALE GENOMIC DNA]</scope>
    <source>
        <strain evidence="3">EF01-2</strain>
    </source>
</reference>
<dbReference type="InterPro" id="IPR042100">
    <property type="entry name" value="Bug_dom1"/>
</dbReference>
<dbReference type="PANTHER" id="PTHR42928:SF5">
    <property type="entry name" value="BLR1237 PROTEIN"/>
    <property type="match status" value="1"/>
</dbReference>
<dbReference type="GeneID" id="76462335"/>
<dbReference type="HOGENOM" id="CLU_045683_0_1_4"/>
<dbReference type="PIRSF" id="PIRSF017082">
    <property type="entry name" value="YflP"/>
    <property type="match status" value="1"/>
</dbReference>
<sequence length="339" mass="35288">MPLLSLPPLARPLPPLPLRLCAAAWLALALAALPAGSPLAQQGYPGRPIRLVVPFPPGSGSDITARTVAQKMAEQNHWSVLVDNRPGAGGNLGVDSVAKSAPDGHTLVLGQTNNLAINPTLYPQLPYDPLKDLVPVALLSSSPIVLVTSLKSAFKTYADVVTAARMQPDTVTLGVAGSTAQLAGKLAENAAGIRLRHIPYKGAAQGVTDLVGGQIDLYISSVPTLLGQVRNGRLRALAITSARRSGQLPDTPTLAESGYPGFDVTTWYGILAPAGTPAAIVQQLNQAINQALAQPDVAEKLRSEGGEVLGGSAERFAELLRTEVPRWGKIVKDSGASVN</sequence>
<dbReference type="EMBL" id="CP000542">
    <property type="protein sequence ID" value="ABM59693.1"/>
    <property type="molecule type" value="Genomic_DNA"/>
</dbReference>
<name>A1WPY6_VEREI</name>
<dbReference type="Proteomes" id="UP000000374">
    <property type="component" value="Chromosome"/>
</dbReference>
<keyword evidence="3" id="KW-1185">Reference proteome</keyword>
<gene>
    <name evidence="2" type="ordered locus">Veis_3986</name>
</gene>
<comment type="similarity">
    <text evidence="1">Belongs to the UPF0065 (bug) family.</text>
</comment>
<dbReference type="Pfam" id="PF03401">
    <property type="entry name" value="TctC"/>
    <property type="match status" value="1"/>
</dbReference>
<dbReference type="SUPFAM" id="SSF53850">
    <property type="entry name" value="Periplasmic binding protein-like II"/>
    <property type="match status" value="1"/>
</dbReference>
<dbReference type="OrthoDB" id="8678477at2"/>
<dbReference type="Gene3D" id="3.40.190.150">
    <property type="entry name" value="Bordetella uptake gene, domain 1"/>
    <property type="match status" value="1"/>
</dbReference>
<dbReference type="RefSeq" id="WP_011811680.1">
    <property type="nucleotide sequence ID" value="NC_008786.1"/>
</dbReference>
<dbReference type="Gene3D" id="3.40.190.10">
    <property type="entry name" value="Periplasmic binding protein-like II"/>
    <property type="match status" value="1"/>
</dbReference>
<dbReference type="eggNOG" id="COG3181">
    <property type="taxonomic scope" value="Bacteria"/>
</dbReference>
<dbReference type="CDD" id="cd13578">
    <property type="entry name" value="PBP2_Bug27"/>
    <property type="match status" value="1"/>
</dbReference>